<feature type="compositionally biased region" description="Basic and acidic residues" evidence="1">
    <location>
        <begin position="487"/>
        <end position="502"/>
    </location>
</feature>
<feature type="compositionally biased region" description="Basic and acidic residues" evidence="1">
    <location>
        <begin position="444"/>
        <end position="462"/>
    </location>
</feature>
<dbReference type="AlphaFoldDB" id="A0A9W6ZZP1"/>
<feature type="region of interest" description="Disordered" evidence="1">
    <location>
        <begin position="1"/>
        <end position="59"/>
    </location>
</feature>
<sequence length="574" mass="64206">MSTFTSYERVHTYSGLIKSSPPRKSKVYEDKYETEDSQNQTAPHPSTFGKPSTRSTQPKNAQLCYVMSGGGVSLKGDTRTNGGKVRLKEYEHINDENLRTHDRLSNIKSTIPKSRKSKKPTGVIEGAFERRMRIEKQKLSTQNQKLTKALNSIYKGKARLREHGVKKKDCRKIWSKRTGIYDLKKPSNTRNNTGVPKTAALVSCGGCGLKTFYGADGLSVHQGSHGNMDSGHLVFYCNDVCAAVDWEINRENINKLNSGKGRKPTRKANYWVQSQAATAARKMLRKAVERGELPDLEEIMQEIKVQRNLGRSQSVAIAKTLPGEAEEQKAGGMTGTQRAKGHIIKGAKYHTTMTSYPEPDIWHGKEPPKGTYREQVAREKAQRYKDDVREVERIVMEGNKVGKGTVDKNTPSKQKAEKKPNPKKYKGGSSISLVAEPNSGAAFSDKKEMYKSSASLEREKNAKAGAEAQENARWANKGKAKKTQQRTKAEHDGYNETEEKRGGKFNIKTKSRAPPKKVSFIENPADFNGLAYDATKNRRNEENTTIAEPKQSLVLGEEDPNMFRQSMDSIKLSR</sequence>
<keyword evidence="3" id="KW-1185">Reference proteome</keyword>
<feature type="compositionally biased region" description="Polar residues" evidence="1">
    <location>
        <begin position="37"/>
        <end position="59"/>
    </location>
</feature>
<comment type="caution">
    <text evidence="2">The sequence shown here is derived from an EMBL/GenBank/DDBJ whole genome shotgun (WGS) entry which is preliminary data.</text>
</comment>
<feature type="region of interest" description="Disordered" evidence="1">
    <location>
        <begin position="399"/>
        <end position="522"/>
    </location>
</feature>
<dbReference type="OrthoDB" id="188297at2759"/>
<protein>
    <submittedName>
        <fullName evidence="2">Uncharacterized protein</fullName>
    </submittedName>
</protein>
<name>A0A9W6ZZP1_9STRA</name>
<proteinExistence type="predicted"/>
<organism evidence="2 3">
    <name type="scientific">Triparma laevis f. longispina</name>
    <dbReference type="NCBI Taxonomy" id="1714387"/>
    <lineage>
        <taxon>Eukaryota</taxon>
        <taxon>Sar</taxon>
        <taxon>Stramenopiles</taxon>
        <taxon>Ochrophyta</taxon>
        <taxon>Bolidophyceae</taxon>
        <taxon>Parmales</taxon>
        <taxon>Triparmaceae</taxon>
        <taxon>Triparma</taxon>
    </lineage>
</organism>
<evidence type="ECO:0000313" key="2">
    <source>
        <dbReference type="EMBL" id="GMH58765.1"/>
    </source>
</evidence>
<evidence type="ECO:0000313" key="3">
    <source>
        <dbReference type="Proteomes" id="UP001165122"/>
    </source>
</evidence>
<feature type="compositionally biased region" description="Basic residues" evidence="1">
    <location>
        <begin position="476"/>
        <end position="485"/>
    </location>
</feature>
<reference evidence="3" key="1">
    <citation type="journal article" date="2023" name="Commun. Biol.">
        <title>Genome analysis of Parmales, the sister group of diatoms, reveals the evolutionary specialization of diatoms from phago-mixotrophs to photoautotrophs.</title>
        <authorList>
            <person name="Ban H."/>
            <person name="Sato S."/>
            <person name="Yoshikawa S."/>
            <person name="Yamada K."/>
            <person name="Nakamura Y."/>
            <person name="Ichinomiya M."/>
            <person name="Sato N."/>
            <person name="Blanc-Mathieu R."/>
            <person name="Endo H."/>
            <person name="Kuwata A."/>
            <person name="Ogata H."/>
        </authorList>
    </citation>
    <scope>NUCLEOTIDE SEQUENCE [LARGE SCALE GENOMIC DNA]</scope>
    <source>
        <strain evidence="3">NIES 3700</strain>
    </source>
</reference>
<dbReference type="Proteomes" id="UP001165122">
    <property type="component" value="Unassembled WGS sequence"/>
</dbReference>
<evidence type="ECO:0000256" key="1">
    <source>
        <dbReference type="SAM" id="MobiDB-lite"/>
    </source>
</evidence>
<dbReference type="EMBL" id="BRXW01000481">
    <property type="protein sequence ID" value="GMH58765.1"/>
    <property type="molecule type" value="Genomic_DNA"/>
</dbReference>
<feature type="region of interest" description="Disordered" evidence="1">
    <location>
        <begin position="535"/>
        <end position="574"/>
    </location>
</feature>
<accession>A0A9W6ZZP1</accession>
<gene>
    <name evidence="2" type="ORF">TrLO_g5523</name>
</gene>